<dbReference type="EMBL" id="CAJHNH020007890">
    <property type="protein sequence ID" value="CAG5135087.1"/>
    <property type="molecule type" value="Genomic_DNA"/>
</dbReference>
<dbReference type="GO" id="GO:0006357">
    <property type="term" value="P:regulation of transcription by RNA polymerase II"/>
    <property type="evidence" value="ECO:0007669"/>
    <property type="project" value="TreeGrafter"/>
</dbReference>
<feature type="region of interest" description="Disordered" evidence="1">
    <location>
        <begin position="809"/>
        <end position="897"/>
    </location>
</feature>
<feature type="region of interest" description="Disordered" evidence="1">
    <location>
        <begin position="1167"/>
        <end position="1186"/>
    </location>
</feature>
<feature type="compositionally biased region" description="Basic and acidic residues" evidence="1">
    <location>
        <begin position="560"/>
        <end position="603"/>
    </location>
</feature>
<feature type="region of interest" description="Disordered" evidence="1">
    <location>
        <begin position="157"/>
        <end position="191"/>
    </location>
</feature>
<organism evidence="3 4">
    <name type="scientific">Candidula unifasciata</name>
    <dbReference type="NCBI Taxonomy" id="100452"/>
    <lineage>
        <taxon>Eukaryota</taxon>
        <taxon>Metazoa</taxon>
        <taxon>Spiralia</taxon>
        <taxon>Lophotrochozoa</taxon>
        <taxon>Mollusca</taxon>
        <taxon>Gastropoda</taxon>
        <taxon>Heterobranchia</taxon>
        <taxon>Euthyneura</taxon>
        <taxon>Panpulmonata</taxon>
        <taxon>Eupulmonata</taxon>
        <taxon>Stylommatophora</taxon>
        <taxon>Helicina</taxon>
        <taxon>Helicoidea</taxon>
        <taxon>Geomitridae</taxon>
        <taxon>Candidula</taxon>
    </lineage>
</organism>
<feature type="compositionally biased region" description="Basic and acidic residues" evidence="1">
    <location>
        <begin position="982"/>
        <end position="993"/>
    </location>
</feature>
<feature type="compositionally biased region" description="Polar residues" evidence="1">
    <location>
        <begin position="1001"/>
        <end position="1013"/>
    </location>
</feature>
<feature type="compositionally biased region" description="Basic and acidic residues" evidence="1">
    <location>
        <begin position="1484"/>
        <end position="1493"/>
    </location>
</feature>
<dbReference type="PANTHER" id="PTHR21564:SF5">
    <property type="entry name" value="SCRIBBLER, ISOFORM J"/>
    <property type="match status" value="1"/>
</dbReference>
<evidence type="ECO:0000313" key="3">
    <source>
        <dbReference type="EMBL" id="CAG5135087.1"/>
    </source>
</evidence>
<feature type="compositionally biased region" description="Basic and acidic residues" evidence="1">
    <location>
        <begin position="1455"/>
        <end position="1467"/>
    </location>
</feature>
<feature type="region of interest" description="Disordered" evidence="1">
    <location>
        <begin position="305"/>
        <end position="336"/>
    </location>
</feature>
<dbReference type="InterPro" id="IPR040010">
    <property type="entry name" value="ZN608/ZN609"/>
</dbReference>
<dbReference type="PROSITE" id="PS00028">
    <property type="entry name" value="ZINC_FINGER_C2H2_1"/>
    <property type="match status" value="1"/>
</dbReference>
<gene>
    <name evidence="3" type="ORF">CUNI_LOCUS20645</name>
</gene>
<feature type="region of interest" description="Disordered" evidence="1">
    <location>
        <begin position="1278"/>
        <end position="1383"/>
    </location>
</feature>
<dbReference type="InterPro" id="IPR013087">
    <property type="entry name" value="Znf_C2H2_type"/>
</dbReference>
<reference evidence="3" key="1">
    <citation type="submission" date="2021-04" db="EMBL/GenBank/DDBJ databases">
        <authorList>
            <consortium name="Molecular Ecology Group"/>
        </authorList>
    </citation>
    <scope>NUCLEOTIDE SEQUENCE</scope>
</reference>
<name>A0A8S3ZZP6_9EUPU</name>
<feature type="compositionally biased region" description="Acidic residues" evidence="1">
    <location>
        <begin position="548"/>
        <end position="559"/>
    </location>
</feature>
<feature type="compositionally biased region" description="Basic residues" evidence="1">
    <location>
        <begin position="533"/>
        <end position="542"/>
    </location>
</feature>
<feature type="compositionally biased region" description="Polar residues" evidence="1">
    <location>
        <begin position="880"/>
        <end position="897"/>
    </location>
</feature>
<feature type="compositionally biased region" description="Polar residues" evidence="1">
    <location>
        <begin position="822"/>
        <end position="832"/>
    </location>
</feature>
<feature type="domain" description="C2H2-type" evidence="2">
    <location>
        <begin position="516"/>
        <end position="539"/>
    </location>
</feature>
<comment type="caution">
    <text evidence="3">The sequence shown here is derived from an EMBL/GenBank/DDBJ whole genome shotgun (WGS) entry which is preliminary data.</text>
</comment>
<keyword evidence="4" id="KW-1185">Reference proteome</keyword>
<dbReference type="OrthoDB" id="5863628at2759"/>
<sequence length="1569" mass="168697">MSSNNVAHISSVDKGLKMKIKRTKIPNKLDSKHEVVKTAVSVATSGVLLNTVSATASSVSKPSLGGMISTVATSRTSVSLGSNTIAASVTATLSIPSSTSLTFSLSSMSSSSSVSFASTSLTSGIASTSLVTMAVTNPTVALLKAASVAVTSDASSAAGKSPAKTLPPGAVGCDSRDGKSPKTKAAYSKKVKDNKMKPDIPVSVGSLMNAGGNSQTVVDGLTCVPVVVCTQTYNALPAPQQPPHTSFPGVTNCMLTCEPRPGDTVHMKKDNPVHDPYEFNAKVEDKIELPPKKLKLEKADCLETAMSPQPQHPASPSMIVPPLPSPSLQQQQQPQKRSVGVDVCSVGVVTEPECLGPCEPGTLVGLEGIVWKETDNGLLVVNVTWRGKTYVGTLMDATRYAWAPPRPNGCDSPVSDFESRTPKGRGKRNCRTTAQSSERLPEGRRLRKGRRGTVNSSSSCFTAPPSPAKSDISSCNNMKRKTTPNNTNSDKSKRSRSCSRGLTGVESPTPDDFIVCPEPNCHKKYKHMNGLRYHRTHAHRKSSLTDDAKDEEEDEEDEDERKKKERTTLSERAERMKAKEKLRKGEQQKHSDRDSKDSLDDDIPLKEIAIKVSGQNSHRVDTACTDKDKTEDESSVSISELSSCVASLVTISNTVSTSEATFVKPNINSPEILVSQSTDSVAQVDETHAMEVLPCTVPLVPSVTAAGSPQTVASSSSSSLPVITCVMSPVQQVSSAITMSAVSRISHISHANSPQGVRATHIVPVIASSSIQTTAATALLAMTLSTDRQSSSKGSGFLKTVTSVRPIVPAPLPQTAGMPSPHLQNSTSQSSPHAHGPPLKPIQPKPTIMGDYSVVSPALSDLSREKSRKVKKKKEKDSSGNIVSSHQKPTLKVQTPTRELSNTLSELITQDDVYKIDRSAVIRNSTPSKPFDTCSPTSDISQSPFHLCVDSPARHSPYSDTAHSSGPRLVIPPSSLAVSSHMDNKSTISEDVHSPAYSDISDANDSRSPVQQDSPKKDPSMKLDDHLIGPPHLTADGHPLSQHYNNMFYYGAAQNYLPHGIHPHMASPTLSKGAIKSEYIEDTRAAGSDDNMQGKKEEARSIQDSELHQKSLINYYAHLHNISPAAVQYQLSFPGLNPAALDSPYAMLAQQTLAAGQKRLLQQESAVKLDDGSSRTTAGLPSGSHPIGLDCEVGRKCKSGFGVLDTSLEQKGINDAKGPSQGDKNNEKLQTLKDNVELKPTGPHHHQSGLPPQDQHNYQLLKQQNDILRAQMYQQQKFKAYESQRQEKRKGPPELTRVVSRHVPGRATPDTHSDSFRKDMYSNRQDLKRDSPDSKRFDVKEEITQPKAIGSLHEVSRSRAAGQTGPLNGPPTSTVSSVPQSLQSQLTSSLPMSLVTPLPGAGAAFPYNPYYPHFRPVQLDTMYRSLNPHIIGYTAGPAPGYIHPEQLGYRMSTVDPDRKVTDSDPQRGELPSMVAAPGYPPVHKIHELHDKGRPSPGVHSPGPTKSAGGDRLNSPSPAAPTSVSDKVKEKQREYPSSPPTQRHVHTHHHTYVVGVYPPNASFGELLSSP</sequence>
<evidence type="ECO:0000259" key="2">
    <source>
        <dbReference type="PROSITE" id="PS00028"/>
    </source>
</evidence>
<feature type="region of interest" description="Disordered" evidence="1">
    <location>
        <begin position="533"/>
        <end position="603"/>
    </location>
</feature>
<protein>
    <recommendedName>
        <fullName evidence="2">C2H2-type domain-containing protein</fullName>
    </recommendedName>
</protein>
<feature type="region of interest" description="Disordered" evidence="1">
    <location>
        <begin position="955"/>
        <end position="1037"/>
    </location>
</feature>
<feature type="compositionally biased region" description="Polar residues" evidence="1">
    <location>
        <begin position="471"/>
        <end position="488"/>
    </location>
</feature>
<dbReference type="Proteomes" id="UP000678393">
    <property type="component" value="Unassembled WGS sequence"/>
</dbReference>
<feature type="compositionally biased region" description="Polar residues" evidence="1">
    <location>
        <begin position="1513"/>
        <end position="1524"/>
    </location>
</feature>
<feature type="compositionally biased region" description="Low complexity" evidence="1">
    <location>
        <begin position="1370"/>
        <end position="1383"/>
    </location>
</feature>
<feature type="region of interest" description="Disordered" evidence="1">
    <location>
        <begin position="1455"/>
        <end position="1549"/>
    </location>
</feature>
<accession>A0A8S3ZZP6</accession>
<feature type="compositionally biased region" description="Basic and acidic residues" evidence="1">
    <location>
        <begin position="1279"/>
        <end position="1292"/>
    </location>
</feature>
<feature type="compositionally biased region" description="Low complexity" evidence="1">
    <location>
        <begin position="326"/>
        <end position="336"/>
    </location>
</feature>
<feature type="region of interest" description="Disordered" evidence="1">
    <location>
        <begin position="403"/>
        <end position="516"/>
    </location>
</feature>
<evidence type="ECO:0000313" key="4">
    <source>
        <dbReference type="Proteomes" id="UP000678393"/>
    </source>
</evidence>
<feature type="compositionally biased region" description="Basic and acidic residues" evidence="1">
    <location>
        <begin position="1014"/>
        <end position="1027"/>
    </location>
</feature>
<dbReference type="GO" id="GO:0005634">
    <property type="term" value="C:nucleus"/>
    <property type="evidence" value="ECO:0007669"/>
    <property type="project" value="TreeGrafter"/>
</dbReference>
<feature type="compositionally biased region" description="Basic and acidic residues" evidence="1">
    <location>
        <begin position="1309"/>
        <end position="1344"/>
    </location>
</feature>
<proteinExistence type="predicted"/>
<evidence type="ECO:0000256" key="1">
    <source>
        <dbReference type="SAM" id="MobiDB-lite"/>
    </source>
</evidence>
<dbReference type="PANTHER" id="PTHR21564">
    <property type="entry name" value="BRAKELESS PROTEIN"/>
    <property type="match status" value="1"/>
</dbReference>